<evidence type="ECO:0000256" key="8">
    <source>
        <dbReference type="PROSITE-ProRule" id="PRU00176"/>
    </source>
</evidence>
<evidence type="ECO:0000256" key="4">
    <source>
        <dbReference type="ARBA" id="ARBA00022771"/>
    </source>
</evidence>
<evidence type="ECO:0000256" key="9">
    <source>
        <dbReference type="PROSITE-ProRule" id="PRU00322"/>
    </source>
</evidence>
<feature type="compositionally biased region" description="Low complexity" evidence="10">
    <location>
        <begin position="426"/>
        <end position="439"/>
    </location>
</feature>
<feature type="compositionally biased region" description="Basic and acidic residues" evidence="10">
    <location>
        <begin position="395"/>
        <end position="405"/>
    </location>
</feature>
<evidence type="ECO:0000313" key="14">
    <source>
        <dbReference type="Proteomes" id="UP000789508"/>
    </source>
</evidence>
<dbReference type="PROSITE" id="PS50199">
    <property type="entry name" value="ZF_RANBP2_2"/>
    <property type="match status" value="1"/>
</dbReference>
<organism evidence="13 14">
    <name type="scientific">Ambispora leptoticha</name>
    <dbReference type="NCBI Taxonomy" id="144679"/>
    <lineage>
        <taxon>Eukaryota</taxon>
        <taxon>Fungi</taxon>
        <taxon>Fungi incertae sedis</taxon>
        <taxon>Mucoromycota</taxon>
        <taxon>Glomeromycotina</taxon>
        <taxon>Glomeromycetes</taxon>
        <taxon>Archaeosporales</taxon>
        <taxon>Ambisporaceae</taxon>
        <taxon>Ambispora</taxon>
    </lineage>
</organism>
<sequence length="474" mass="50932">MDPYSSSGYSEQNYNYPQCGYTTQTNSSEYYYGSGQPPAVNTQNSNNNTSASLSTQQPPLQPQQQAPGSSSAAPQPQQGSPAASQGYSSRIDNYDSTGYSSTGYYNYPPPSATSTNYPPPPHVVGGSNAPPASYNPSSSGGYGNIPQTQNKPPYDHVNNYGEGGGNSGYNDNKNQYGGDSFSNTAGGGNAYKPRDNTRDTGFGPSPKENVSYDNYGGNRSAGDDGSYKDYNDDSVVHKSTDTIYISNLSKDVTEEKLANFFGGLGKIKIDKRTQKPKIWIYYDKVTGIPKGDATLTYEDPDATAAAINWFHNKEFLGQLIKVEMSVRKLGPTGFRGGSSGRSRARGRGGFGGKGGDRNAGGNRGGPPPRDGDWACESCNANNFARRTECYKCHTPRKDGPAEESGHGSGRHNGGGNSRGGYRARRGGPPSYGGNNSGRYNNEDDRGYGNSGGYRGYGRQSKQDDRRDNSRYRPY</sequence>
<feature type="compositionally biased region" description="Gly residues" evidence="10">
    <location>
        <begin position="347"/>
        <end position="364"/>
    </location>
</feature>
<dbReference type="PROSITE" id="PS01358">
    <property type="entry name" value="ZF_RANBP2_1"/>
    <property type="match status" value="1"/>
</dbReference>
<evidence type="ECO:0000259" key="12">
    <source>
        <dbReference type="PROSITE" id="PS50199"/>
    </source>
</evidence>
<dbReference type="Gene3D" id="3.30.70.330">
    <property type="match status" value="1"/>
</dbReference>
<feature type="region of interest" description="Disordered" evidence="10">
    <location>
        <begin position="1"/>
        <end position="227"/>
    </location>
</feature>
<dbReference type="Pfam" id="PF00641">
    <property type="entry name" value="Zn_ribbon_RanBP"/>
    <property type="match status" value="1"/>
</dbReference>
<dbReference type="GO" id="GO:0005634">
    <property type="term" value="C:nucleus"/>
    <property type="evidence" value="ECO:0007669"/>
    <property type="project" value="UniProtKB-SubCell"/>
</dbReference>
<feature type="region of interest" description="Disordered" evidence="10">
    <location>
        <begin position="395"/>
        <end position="474"/>
    </location>
</feature>
<dbReference type="InterPro" id="IPR035979">
    <property type="entry name" value="RBD_domain_sf"/>
</dbReference>
<dbReference type="AlphaFoldDB" id="A0A9N9ACC3"/>
<dbReference type="CDD" id="cd12534">
    <property type="entry name" value="RRM_SARFH"/>
    <property type="match status" value="1"/>
</dbReference>
<dbReference type="InterPro" id="IPR012677">
    <property type="entry name" value="Nucleotide-bd_a/b_plait_sf"/>
</dbReference>
<evidence type="ECO:0000256" key="2">
    <source>
        <dbReference type="ARBA" id="ARBA00008448"/>
    </source>
</evidence>
<feature type="compositionally biased region" description="Polar residues" evidence="10">
    <location>
        <begin position="173"/>
        <end position="184"/>
    </location>
</feature>
<evidence type="ECO:0000256" key="3">
    <source>
        <dbReference type="ARBA" id="ARBA00022723"/>
    </source>
</evidence>
<keyword evidence="3" id="KW-0479">Metal-binding</keyword>
<dbReference type="SUPFAM" id="SSF90209">
    <property type="entry name" value="Ran binding protein zinc finger-like"/>
    <property type="match status" value="1"/>
</dbReference>
<proteinExistence type="inferred from homology"/>
<feature type="compositionally biased region" description="Basic and acidic residues" evidence="10">
    <location>
        <begin position="460"/>
        <end position="474"/>
    </location>
</feature>
<comment type="similarity">
    <text evidence="2">Belongs to the RRM TET family.</text>
</comment>
<keyword evidence="14" id="KW-1185">Reference proteome</keyword>
<name>A0A9N9ACC3_9GLOM</name>
<feature type="domain" description="RanBP2-type" evidence="12">
    <location>
        <begin position="369"/>
        <end position="398"/>
    </location>
</feature>
<reference evidence="13" key="1">
    <citation type="submission" date="2021-06" db="EMBL/GenBank/DDBJ databases">
        <authorList>
            <person name="Kallberg Y."/>
            <person name="Tangrot J."/>
            <person name="Rosling A."/>
        </authorList>
    </citation>
    <scope>NUCLEOTIDE SEQUENCE</scope>
    <source>
        <strain evidence="13">FL130A</strain>
    </source>
</reference>
<accession>A0A9N9ACC3</accession>
<keyword evidence="4 9" id="KW-0863">Zinc-finger</keyword>
<dbReference type="PROSITE" id="PS50102">
    <property type="entry name" value="RRM"/>
    <property type="match status" value="1"/>
</dbReference>
<feature type="domain" description="RRM" evidence="11">
    <location>
        <begin position="241"/>
        <end position="327"/>
    </location>
</feature>
<keyword evidence="7" id="KW-0539">Nucleus</keyword>
<evidence type="ECO:0000313" key="13">
    <source>
        <dbReference type="EMBL" id="CAG8527842.1"/>
    </source>
</evidence>
<evidence type="ECO:0000256" key="7">
    <source>
        <dbReference type="ARBA" id="ARBA00023242"/>
    </source>
</evidence>
<dbReference type="OrthoDB" id="639027at2759"/>
<dbReference type="Pfam" id="PF00076">
    <property type="entry name" value="RRM_1"/>
    <property type="match status" value="1"/>
</dbReference>
<evidence type="ECO:0000256" key="1">
    <source>
        <dbReference type="ARBA" id="ARBA00004123"/>
    </source>
</evidence>
<dbReference type="SUPFAM" id="SSF54928">
    <property type="entry name" value="RNA-binding domain, RBD"/>
    <property type="match status" value="1"/>
</dbReference>
<dbReference type="SMART" id="SM00547">
    <property type="entry name" value="ZnF_RBZ"/>
    <property type="match status" value="1"/>
</dbReference>
<comment type="subcellular location">
    <subcellularLocation>
        <location evidence="1">Nucleus</location>
    </subcellularLocation>
</comment>
<feature type="compositionally biased region" description="Polar residues" evidence="10">
    <location>
        <begin position="1"/>
        <end position="29"/>
    </location>
</feature>
<feature type="compositionally biased region" description="Low complexity" evidence="10">
    <location>
        <begin position="94"/>
        <end position="106"/>
    </location>
</feature>
<dbReference type="PANTHER" id="PTHR23238">
    <property type="entry name" value="RNA BINDING PROTEIN"/>
    <property type="match status" value="1"/>
</dbReference>
<dbReference type="InterPro" id="IPR000504">
    <property type="entry name" value="RRM_dom"/>
</dbReference>
<evidence type="ECO:0000256" key="6">
    <source>
        <dbReference type="ARBA" id="ARBA00022884"/>
    </source>
</evidence>
<dbReference type="SMART" id="SM00360">
    <property type="entry name" value="RRM"/>
    <property type="match status" value="1"/>
</dbReference>
<feature type="compositionally biased region" description="Low complexity" evidence="10">
    <location>
        <begin position="41"/>
        <end position="85"/>
    </location>
</feature>
<dbReference type="Proteomes" id="UP000789508">
    <property type="component" value="Unassembled WGS sequence"/>
</dbReference>
<keyword evidence="5" id="KW-0862">Zinc</keyword>
<dbReference type="InterPro" id="IPR034870">
    <property type="entry name" value="TET_fam"/>
</dbReference>
<dbReference type="InterPro" id="IPR036443">
    <property type="entry name" value="Znf_RanBP2_sf"/>
</dbReference>
<gene>
    <name evidence="13" type="ORF">ALEPTO_LOCUS4789</name>
</gene>
<dbReference type="GO" id="GO:0003723">
    <property type="term" value="F:RNA binding"/>
    <property type="evidence" value="ECO:0007669"/>
    <property type="project" value="UniProtKB-UniRule"/>
</dbReference>
<evidence type="ECO:0000259" key="11">
    <source>
        <dbReference type="PROSITE" id="PS50102"/>
    </source>
</evidence>
<protein>
    <submittedName>
        <fullName evidence="13">1435_t:CDS:1</fullName>
    </submittedName>
</protein>
<keyword evidence="6 8" id="KW-0694">RNA-binding</keyword>
<feature type="region of interest" description="Disordered" evidence="10">
    <location>
        <begin position="331"/>
        <end position="369"/>
    </location>
</feature>
<dbReference type="GO" id="GO:0008270">
    <property type="term" value="F:zinc ion binding"/>
    <property type="evidence" value="ECO:0007669"/>
    <property type="project" value="UniProtKB-KW"/>
</dbReference>
<feature type="compositionally biased region" description="Pro residues" evidence="10">
    <location>
        <begin position="107"/>
        <end position="122"/>
    </location>
</feature>
<dbReference type="InterPro" id="IPR001876">
    <property type="entry name" value="Znf_RanBP2"/>
</dbReference>
<evidence type="ECO:0000256" key="10">
    <source>
        <dbReference type="SAM" id="MobiDB-lite"/>
    </source>
</evidence>
<dbReference type="GO" id="GO:0006355">
    <property type="term" value="P:regulation of DNA-templated transcription"/>
    <property type="evidence" value="ECO:0007669"/>
    <property type="project" value="InterPro"/>
</dbReference>
<feature type="compositionally biased region" description="Gly residues" evidence="10">
    <location>
        <begin position="406"/>
        <end position="418"/>
    </location>
</feature>
<feature type="compositionally biased region" description="Low complexity" evidence="10">
    <location>
        <begin position="126"/>
        <end position="139"/>
    </location>
</feature>
<dbReference type="EMBL" id="CAJVPS010001180">
    <property type="protein sequence ID" value="CAG8527842.1"/>
    <property type="molecule type" value="Genomic_DNA"/>
</dbReference>
<evidence type="ECO:0000256" key="5">
    <source>
        <dbReference type="ARBA" id="ARBA00022833"/>
    </source>
</evidence>
<comment type="caution">
    <text evidence="13">The sequence shown here is derived from an EMBL/GenBank/DDBJ whole genome shotgun (WGS) entry which is preliminary data.</text>
</comment>
<dbReference type="Gene3D" id="4.10.1060.10">
    <property type="entry name" value="Zinc finger, RanBP2-type"/>
    <property type="match status" value="1"/>
</dbReference>